<feature type="domain" description="PAS" evidence="3">
    <location>
        <begin position="253"/>
        <end position="298"/>
    </location>
</feature>
<evidence type="ECO:0000313" key="6">
    <source>
        <dbReference type="Proteomes" id="UP000282985"/>
    </source>
</evidence>
<dbReference type="SMART" id="SM00448">
    <property type="entry name" value="REC"/>
    <property type="match status" value="1"/>
</dbReference>
<dbReference type="Proteomes" id="UP000282985">
    <property type="component" value="Unassembled WGS sequence"/>
</dbReference>
<evidence type="ECO:0000259" key="3">
    <source>
        <dbReference type="PROSITE" id="PS50112"/>
    </source>
</evidence>
<dbReference type="AlphaFoldDB" id="A0A434AUQ3"/>
<dbReference type="CDD" id="cd17534">
    <property type="entry name" value="REC_DC-like"/>
    <property type="match status" value="1"/>
</dbReference>
<dbReference type="InterPro" id="IPR052048">
    <property type="entry name" value="ST_Response_Regulator"/>
</dbReference>
<dbReference type="PANTHER" id="PTHR43228">
    <property type="entry name" value="TWO-COMPONENT RESPONSE REGULATOR"/>
    <property type="match status" value="1"/>
</dbReference>
<dbReference type="PANTHER" id="PTHR43228:SF6">
    <property type="entry name" value="RESPONSE REGULATOR RECEIVER"/>
    <property type="match status" value="1"/>
</dbReference>
<evidence type="ECO:0000313" key="5">
    <source>
        <dbReference type="EMBL" id="RUT78157.1"/>
    </source>
</evidence>
<sequence>MKKKILIVEDDNLISTIFRMFLKELGYDLLGIVEDGKEAIRMCEQLNPDIVLMDVHLGGDLDGIQATEIIKTKFDIPVIFLSSDTEESTIQRVINTHSYGYLVKPIDKKELGISIELAFYKHQFDLDQKMRETRFRNFISDSPEAILVVNENGLIEYLNCLGLKLFKTAYIEDLMGLPLLSFVEEEDHADFKEKLDSSLTMEQGIEYTHLKLRTIHGDFIDVGLTGAQIEFNGKKNLQLIIRDVTQEYAYRQMLAEKANIINNFYDGVVTFDMNGKVRSWNKGCERIFEISEKEAIGKFYSEMGISKNQKTFAEDLLIPTNKKGNLELDIVMERNGSSCVLNVFSSLLRNDKEEETGIVCYIRDISEKRKHELLLEESEQRNRDLINAIPDLIFVVNKDGIFEDYKLDDESVLALRKDSIIGSHISDVFDNSTLKEVESKISKVLSIGFMEKFKYQMDTAKGLLWFEARITNLGNEKVLVLVRELLEIKKA</sequence>
<dbReference type="GO" id="GO:0000160">
    <property type="term" value="P:phosphorelay signal transduction system"/>
    <property type="evidence" value="ECO:0007669"/>
    <property type="project" value="InterPro"/>
</dbReference>
<feature type="domain" description="PAS" evidence="3">
    <location>
        <begin position="131"/>
        <end position="202"/>
    </location>
</feature>
<comment type="caution">
    <text evidence="5">The sequence shown here is derived from an EMBL/GenBank/DDBJ whole genome shotgun (WGS) entry which is preliminary data.</text>
</comment>
<dbReference type="InterPro" id="IPR001789">
    <property type="entry name" value="Sig_transdc_resp-reg_receiver"/>
</dbReference>
<evidence type="ECO:0000256" key="1">
    <source>
        <dbReference type="PROSITE-ProRule" id="PRU00169"/>
    </source>
</evidence>
<dbReference type="PROSITE" id="PS50110">
    <property type="entry name" value="RESPONSE_REGULATORY"/>
    <property type="match status" value="1"/>
</dbReference>
<dbReference type="EMBL" id="RJJX01000011">
    <property type="protein sequence ID" value="RUT78157.1"/>
    <property type="molecule type" value="Genomic_DNA"/>
</dbReference>
<dbReference type="InterPro" id="IPR000700">
    <property type="entry name" value="PAS-assoc_C"/>
</dbReference>
<dbReference type="Pfam" id="PF00072">
    <property type="entry name" value="Response_reg"/>
    <property type="match status" value="1"/>
</dbReference>
<dbReference type="PROSITE" id="PS50113">
    <property type="entry name" value="PAC"/>
    <property type="match status" value="1"/>
</dbReference>
<dbReference type="InterPro" id="IPR035965">
    <property type="entry name" value="PAS-like_dom_sf"/>
</dbReference>
<protein>
    <submittedName>
        <fullName evidence="5">PAS domain S-box protein</fullName>
    </submittedName>
</protein>
<gene>
    <name evidence="5" type="ORF">DLK05_09940</name>
</gene>
<keyword evidence="1" id="KW-0597">Phosphoprotein</keyword>
<accession>A0A434AUQ3</accession>
<dbReference type="Gene3D" id="3.40.50.2300">
    <property type="match status" value="1"/>
</dbReference>
<feature type="domain" description="PAC" evidence="4">
    <location>
        <begin position="324"/>
        <end position="377"/>
    </location>
</feature>
<feature type="domain" description="PAS" evidence="3">
    <location>
        <begin position="378"/>
        <end position="448"/>
    </location>
</feature>
<dbReference type="InterPro" id="IPR011006">
    <property type="entry name" value="CheY-like_superfamily"/>
</dbReference>
<dbReference type="CDD" id="cd00130">
    <property type="entry name" value="PAS"/>
    <property type="match status" value="2"/>
</dbReference>
<dbReference type="InterPro" id="IPR013767">
    <property type="entry name" value="PAS_fold"/>
</dbReference>
<dbReference type="GO" id="GO:0006355">
    <property type="term" value="P:regulation of DNA-templated transcription"/>
    <property type="evidence" value="ECO:0007669"/>
    <property type="project" value="InterPro"/>
</dbReference>
<dbReference type="Pfam" id="PF00989">
    <property type="entry name" value="PAS"/>
    <property type="match status" value="2"/>
</dbReference>
<reference evidence="5 6" key="1">
    <citation type="submission" date="2018-11" db="EMBL/GenBank/DDBJ databases">
        <title>Parancylomarina longa gen. nov., sp. nov., isolated from sediments of southern Okinawa.</title>
        <authorList>
            <person name="Fu T."/>
        </authorList>
    </citation>
    <scope>NUCLEOTIDE SEQUENCE [LARGE SCALE GENOMIC DNA]</scope>
    <source>
        <strain evidence="5 6">T3-2 S1-C</strain>
    </source>
</reference>
<dbReference type="SMART" id="SM00091">
    <property type="entry name" value="PAS"/>
    <property type="match status" value="3"/>
</dbReference>
<organism evidence="5 6">
    <name type="scientific">Ancylomarina longa</name>
    <dbReference type="NCBI Taxonomy" id="2487017"/>
    <lineage>
        <taxon>Bacteria</taxon>
        <taxon>Pseudomonadati</taxon>
        <taxon>Bacteroidota</taxon>
        <taxon>Bacteroidia</taxon>
        <taxon>Marinilabiliales</taxon>
        <taxon>Marinifilaceae</taxon>
        <taxon>Ancylomarina</taxon>
    </lineage>
</organism>
<dbReference type="OrthoDB" id="1646880at2"/>
<feature type="modified residue" description="4-aspartylphosphate" evidence="1">
    <location>
        <position position="54"/>
    </location>
</feature>
<feature type="domain" description="Response regulatory" evidence="2">
    <location>
        <begin position="4"/>
        <end position="119"/>
    </location>
</feature>
<proteinExistence type="predicted"/>
<dbReference type="PROSITE" id="PS50112">
    <property type="entry name" value="PAS"/>
    <property type="match status" value="3"/>
</dbReference>
<dbReference type="InterPro" id="IPR000014">
    <property type="entry name" value="PAS"/>
</dbReference>
<dbReference type="RefSeq" id="WP_127343827.1">
    <property type="nucleotide sequence ID" value="NZ_RJJX01000011.1"/>
</dbReference>
<dbReference type="SUPFAM" id="SSF55785">
    <property type="entry name" value="PYP-like sensor domain (PAS domain)"/>
    <property type="match status" value="3"/>
</dbReference>
<dbReference type="NCBIfam" id="TIGR00229">
    <property type="entry name" value="sensory_box"/>
    <property type="match status" value="2"/>
</dbReference>
<keyword evidence="6" id="KW-1185">Reference proteome</keyword>
<dbReference type="SUPFAM" id="SSF52172">
    <property type="entry name" value="CheY-like"/>
    <property type="match status" value="1"/>
</dbReference>
<name>A0A434AUQ3_9BACT</name>
<evidence type="ECO:0000259" key="2">
    <source>
        <dbReference type="PROSITE" id="PS50110"/>
    </source>
</evidence>
<evidence type="ECO:0000259" key="4">
    <source>
        <dbReference type="PROSITE" id="PS50113"/>
    </source>
</evidence>
<dbReference type="Gene3D" id="3.30.450.20">
    <property type="entry name" value="PAS domain"/>
    <property type="match status" value="3"/>
</dbReference>